<name>G9ENH7_9GAMM</name>
<dbReference type="InParanoid" id="G9ENH7"/>
<proteinExistence type="predicted"/>
<protein>
    <recommendedName>
        <fullName evidence="3">Legionella vir region protein</fullName>
    </recommendedName>
</protein>
<dbReference type="eggNOG" id="ENOG5031E4S">
    <property type="taxonomic scope" value="Bacteria"/>
</dbReference>
<evidence type="ECO:0000313" key="2">
    <source>
        <dbReference type="Proteomes" id="UP000002770"/>
    </source>
</evidence>
<dbReference type="Proteomes" id="UP000002770">
    <property type="component" value="Unassembled WGS sequence"/>
</dbReference>
<reference evidence="1 2" key="1">
    <citation type="journal article" date="2011" name="BMC Genomics">
        <title>Insight into cross-talk between intra-amoebal pathogens.</title>
        <authorList>
            <person name="Gimenez G."/>
            <person name="Bertelli C."/>
            <person name="Moliner C."/>
            <person name="Robert C."/>
            <person name="Raoult D."/>
            <person name="Fournier P.E."/>
            <person name="Greub G."/>
        </authorList>
    </citation>
    <scope>NUCLEOTIDE SEQUENCE [LARGE SCALE GENOMIC DNA]</scope>
    <source>
        <strain evidence="1 2">LLAP12</strain>
    </source>
</reference>
<dbReference type="EMBL" id="JH413817">
    <property type="protein sequence ID" value="EHL31338.1"/>
    <property type="molecule type" value="Genomic_DNA"/>
</dbReference>
<dbReference type="AlphaFoldDB" id="G9ENH7"/>
<dbReference type="HOGENOM" id="CLU_132593_0_0_6"/>
<evidence type="ECO:0008006" key="3">
    <source>
        <dbReference type="Google" id="ProtNLM"/>
    </source>
</evidence>
<gene>
    <name evidence="1" type="ORF">LDG_6800</name>
</gene>
<dbReference type="STRING" id="658187.LDG_6800"/>
<accession>G9ENH7</accession>
<keyword evidence="2" id="KW-1185">Reference proteome</keyword>
<sequence>MFIRLGAIYGHIWWSNYQNENALSVAKKEWSDTLSRFNNQILKEVLLSIRERNVFPPSLPQFFEYCMATFKRHEPYRVNREPIQPASSDIATKHLNAMLRFLRP</sequence>
<evidence type="ECO:0000313" key="1">
    <source>
        <dbReference type="EMBL" id="EHL31338.1"/>
    </source>
</evidence>
<organism evidence="1 2">
    <name type="scientific">Legionella drancourtii LLAP12</name>
    <dbReference type="NCBI Taxonomy" id="658187"/>
    <lineage>
        <taxon>Bacteria</taxon>
        <taxon>Pseudomonadati</taxon>
        <taxon>Pseudomonadota</taxon>
        <taxon>Gammaproteobacteria</taxon>
        <taxon>Legionellales</taxon>
        <taxon>Legionellaceae</taxon>
        <taxon>Legionella</taxon>
    </lineage>
</organism>